<evidence type="ECO:0000256" key="2">
    <source>
        <dbReference type="ARBA" id="ARBA00022771"/>
    </source>
</evidence>
<dbReference type="InterPro" id="IPR006615">
    <property type="entry name" value="Pept_C19_DUSP"/>
</dbReference>
<evidence type="ECO:0000313" key="9">
    <source>
        <dbReference type="Proteomes" id="UP001165121"/>
    </source>
</evidence>
<feature type="domain" description="DUSP" evidence="7">
    <location>
        <begin position="340"/>
        <end position="496"/>
    </location>
</feature>
<dbReference type="PROSITE" id="PS51283">
    <property type="entry name" value="DUSP"/>
    <property type="match status" value="1"/>
</dbReference>
<evidence type="ECO:0000313" key="8">
    <source>
        <dbReference type="EMBL" id="GMF20962.1"/>
    </source>
</evidence>
<dbReference type="PANTHER" id="PTHR39490:SF8">
    <property type="entry name" value="ZINC FINGER FYVE DOMAIN-CONTAINING PROTEIN 21"/>
    <property type="match status" value="1"/>
</dbReference>
<dbReference type="Gene3D" id="3.30.2230.10">
    <property type="entry name" value="DUSP-like"/>
    <property type="match status" value="1"/>
</dbReference>
<dbReference type="PANTHER" id="PTHR39490">
    <property type="entry name" value="ARRESTIN DOMAIN-CONTAINING PROTEIN D"/>
    <property type="match status" value="1"/>
</dbReference>
<evidence type="ECO:0000259" key="7">
    <source>
        <dbReference type="PROSITE" id="PS51283"/>
    </source>
</evidence>
<dbReference type="SUPFAM" id="SSF143791">
    <property type="entry name" value="DUSP-like"/>
    <property type="match status" value="1"/>
</dbReference>
<feature type="compositionally biased region" description="Basic and acidic residues" evidence="5">
    <location>
        <begin position="54"/>
        <end position="63"/>
    </location>
</feature>
<dbReference type="EMBL" id="BSXT01000213">
    <property type="protein sequence ID" value="GMF20962.1"/>
    <property type="molecule type" value="Genomic_DNA"/>
</dbReference>
<keyword evidence="3" id="KW-0862">Zinc</keyword>
<evidence type="ECO:0000256" key="5">
    <source>
        <dbReference type="SAM" id="MobiDB-lite"/>
    </source>
</evidence>
<feature type="region of interest" description="Disordered" evidence="5">
    <location>
        <begin position="52"/>
        <end position="127"/>
    </location>
</feature>
<sequence length="707" mass="77412">MLDKGKPSRRASQPDVMAPRMSNQSLPRSSSSLLAGLKAFRGSLTNKTSTEIASLHKERHDRNSFSTRRISAGAGSSEDEEDVDQVLDIPRPDRDQQSLDAIEGGNINSNSGDDTDDTEMASRGKHSQRLWQLLAPKSKDDSNQATVMYSISFYPWKMEPRGYYSHPEAAVNWVPDTASPRCQICLTAFTLTRRRHHCRLCGHLVCANCSHDRTYLPFTGSAPSQHRLIKDGAPQRTCSCCASTLRNMAGQDDPRVKRFTVAVSSVKQCRTTTPTTSSVITASRPVVEVEVERPSPWLRRTGMALTNSDIEDKVFFIESTKALQLDQCSRGTTHHFPLRLSVTRAEELDEVLSARACSRAQSEVNYGENPDSRQFVMCSAWLGQWLQYVRVDSASAEAAMWDAFSNQPSEKTNPDKTRRSKPSETRSHMKRPPRPGPVTNYLLLDFVNGELVPKPNLQRSIGSHGGGDYRVVSQEVWVTFLELYGGGPSIQVPLRHDGGNISTKEIAPGKQSRSPARSAKQSQWIISELDDSIPTLAVSPPVGKYSSATRKGAARGQATSKTTQHRKSPGAILRSTARKRLVSASSMPSLIKKTTGHYSLRCESSSNLNSTSRWKLCDEGGSRARAETMAYERTADIGSTNTVAVENSVIASRNTTGDASSTLAAVSAFASAATLARERSVISLTRHSAAISSRSNGSILENGETCQ</sequence>
<keyword evidence="1" id="KW-0479">Metal-binding</keyword>
<evidence type="ECO:0000256" key="4">
    <source>
        <dbReference type="PROSITE-ProRule" id="PRU00091"/>
    </source>
</evidence>
<dbReference type="InterPro" id="IPR035927">
    <property type="entry name" value="DUSP-like_sf"/>
</dbReference>
<dbReference type="SMART" id="SM00064">
    <property type="entry name" value="FYVE"/>
    <property type="match status" value="1"/>
</dbReference>
<accession>A0A9W6TRS8</accession>
<protein>
    <submittedName>
        <fullName evidence="8">Unnamed protein product</fullName>
    </submittedName>
</protein>
<dbReference type="InterPro" id="IPR052113">
    <property type="entry name" value="FYVE-type_Zinc_Finger"/>
</dbReference>
<dbReference type="SUPFAM" id="SSF57903">
    <property type="entry name" value="FYVE/PHD zinc finger"/>
    <property type="match status" value="1"/>
</dbReference>
<organism evidence="8 9">
    <name type="scientific">Phytophthora fragariaefolia</name>
    <dbReference type="NCBI Taxonomy" id="1490495"/>
    <lineage>
        <taxon>Eukaryota</taxon>
        <taxon>Sar</taxon>
        <taxon>Stramenopiles</taxon>
        <taxon>Oomycota</taxon>
        <taxon>Peronosporomycetes</taxon>
        <taxon>Peronosporales</taxon>
        <taxon>Peronosporaceae</taxon>
        <taxon>Phytophthora</taxon>
    </lineage>
</organism>
<dbReference type="PROSITE" id="PS50178">
    <property type="entry name" value="ZF_FYVE"/>
    <property type="match status" value="1"/>
</dbReference>
<feature type="region of interest" description="Disordered" evidence="5">
    <location>
        <begin position="495"/>
        <end position="521"/>
    </location>
</feature>
<feature type="compositionally biased region" description="Basic and acidic residues" evidence="5">
    <location>
        <begin position="412"/>
        <end position="427"/>
    </location>
</feature>
<feature type="region of interest" description="Disordered" evidence="5">
    <location>
        <begin position="540"/>
        <end position="570"/>
    </location>
</feature>
<evidence type="ECO:0000256" key="3">
    <source>
        <dbReference type="ARBA" id="ARBA00022833"/>
    </source>
</evidence>
<dbReference type="InterPro" id="IPR000306">
    <property type="entry name" value="Znf_FYVE"/>
</dbReference>
<dbReference type="OrthoDB" id="10018316at2759"/>
<name>A0A9W6TRS8_9STRA</name>
<evidence type="ECO:0000256" key="1">
    <source>
        <dbReference type="ARBA" id="ARBA00022723"/>
    </source>
</evidence>
<reference evidence="8" key="1">
    <citation type="submission" date="2023-04" db="EMBL/GenBank/DDBJ databases">
        <title>Phytophthora fragariaefolia NBRC 109709.</title>
        <authorList>
            <person name="Ichikawa N."/>
            <person name="Sato H."/>
            <person name="Tonouchi N."/>
        </authorList>
    </citation>
    <scope>NUCLEOTIDE SEQUENCE</scope>
    <source>
        <strain evidence="8">NBRC 109709</strain>
    </source>
</reference>
<dbReference type="Proteomes" id="UP001165121">
    <property type="component" value="Unassembled WGS sequence"/>
</dbReference>
<dbReference type="Pfam" id="PF06337">
    <property type="entry name" value="DUSP"/>
    <property type="match status" value="1"/>
</dbReference>
<keyword evidence="9" id="KW-1185">Reference proteome</keyword>
<evidence type="ECO:0000259" key="6">
    <source>
        <dbReference type="PROSITE" id="PS50178"/>
    </source>
</evidence>
<keyword evidence="2 4" id="KW-0863">Zinc-finger</keyword>
<dbReference type="InterPro" id="IPR017455">
    <property type="entry name" value="Znf_FYVE-rel"/>
</dbReference>
<feature type="domain" description="FYVE-type" evidence="6">
    <location>
        <begin position="176"/>
        <end position="246"/>
    </location>
</feature>
<feature type="region of interest" description="Disordered" evidence="5">
    <location>
        <begin position="1"/>
        <end position="30"/>
    </location>
</feature>
<proteinExistence type="predicted"/>
<dbReference type="GO" id="GO:0004843">
    <property type="term" value="F:cysteine-type deubiquitinase activity"/>
    <property type="evidence" value="ECO:0007669"/>
    <property type="project" value="InterPro"/>
</dbReference>
<feature type="compositionally biased region" description="Polar residues" evidence="5">
    <location>
        <begin position="511"/>
        <end position="521"/>
    </location>
</feature>
<dbReference type="Pfam" id="PF01363">
    <property type="entry name" value="FYVE"/>
    <property type="match status" value="1"/>
</dbReference>
<gene>
    <name evidence="8" type="ORF">Pfra01_000264400</name>
</gene>
<dbReference type="InterPro" id="IPR013083">
    <property type="entry name" value="Znf_RING/FYVE/PHD"/>
</dbReference>
<feature type="region of interest" description="Disordered" evidence="5">
    <location>
        <begin position="403"/>
        <end position="438"/>
    </location>
</feature>
<dbReference type="Gene3D" id="3.30.40.10">
    <property type="entry name" value="Zinc/RING finger domain, C3HC4 (zinc finger)"/>
    <property type="match status" value="1"/>
</dbReference>
<dbReference type="AlphaFoldDB" id="A0A9W6TRS8"/>
<dbReference type="GO" id="GO:0008270">
    <property type="term" value="F:zinc ion binding"/>
    <property type="evidence" value="ECO:0007669"/>
    <property type="project" value="UniProtKB-KW"/>
</dbReference>
<comment type="caution">
    <text evidence="8">The sequence shown here is derived from an EMBL/GenBank/DDBJ whole genome shotgun (WGS) entry which is preliminary data.</text>
</comment>
<dbReference type="InterPro" id="IPR011011">
    <property type="entry name" value="Znf_FYVE_PHD"/>
</dbReference>